<evidence type="ECO:0000256" key="1">
    <source>
        <dbReference type="SAM" id="Phobius"/>
    </source>
</evidence>
<proteinExistence type="predicted"/>
<feature type="domain" description="DUF4333" evidence="2">
    <location>
        <begin position="36"/>
        <end position="104"/>
    </location>
</feature>
<gene>
    <name evidence="3" type="ORF">ACFFH7_45760</name>
</gene>
<dbReference type="EMBL" id="JBHLUD010000020">
    <property type="protein sequence ID" value="MFC0548884.1"/>
    <property type="molecule type" value="Genomic_DNA"/>
</dbReference>
<dbReference type="RefSeq" id="WP_273940528.1">
    <property type="nucleotide sequence ID" value="NZ_CP097263.1"/>
</dbReference>
<sequence length="111" mass="11276">MAEQSSFMRIAVPVSAIVVAVCAAVVTIKALTGGIQIQQQRVLDPTAVAQQVADQATLGGQGTNLRAACPVSIPVVSGAKFRCAILKDGSHSGDVTVTILDDQGELSVSSA</sequence>
<feature type="transmembrane region" description="Helical" evidence="1">
    <location>
        <begin position="6"/>
        <end position="31"/>
    </location>
</feature>
<dbReference type="Proteomes" id="UP001589810">
    <property type="component" value="Unassembled WGS sequence"/>
</dbReference>
<comment type="caution">
    <text evidence="3">The sequence shown here is derived from an EMBL/GenBank/DDBJ whole genome shotgun (WGS) entry which is preliminary data.</text>
</comment>
<protein>
    <submittedName>
        <fullName evidence="3">DUF4333 domain-containing protein</fullName>
    </submittedName>
</protein>
<dbReference type="InterPro" id="IPR025637">
    <property type="entry name" value="DUF4333"/>
</dbReference>
<keyword evidence="4" id="KW-1185">Reference proteome</keyword>
<keyword evidence="1" id="KW-0812">Transmembrane</keyword>
<keyword evidence="1" id="KW-1133">Transmembrane helix</keyword>
<dbReference type="Pfam" id="PF14230">
    <property type="entry name" value="DUF4333"/>
    <property type="match status" value="1"/>
</dbReference>
<organism evidence="3 4">
    <name type="scientific">Kutzneria chonburiensis</name>
    <dbReference type="NCBI Taxonomy" id="1483604"/>
    <lineage>
        <taxon>Bacteria</taxon>
        <taxon>Bacillati</taxon>
        <taxon>Actinomycetota</taxon>
        <taxon>Actinomycetes</taxon>
        <taxon>Pseudonocardiales</taxon>
        <taxon>Pseudonocardiaceae</taxon>
        <taxon>Kutzneria</taxon>
    </lineage>
</organism>
<evidence type="ECO:0000313" key="3">
    <source>
        <dbReference type="EMBL" id="MFC0548884.1"/>
    </source>
</evidence>
<accession>A0ABV6N8N7</accession>
<name>A0ABV6N8N7_9PSEU</name>
<keyword evidence="1" id="KW-0472">Membrane</keyword>
<reference evidence="3 4" key="1">
    <citation type="submission" date="2024-09" db="EMBL/GenBank/DDBJ databases">
        <authorList>
            <person name="Sun Q."/>
            <person name="Mori K."/>
        </authorList>
    </citation>
    <scope>NUCLEOTIDE SEQUENCE [LARGE SCALE GENOMIC DNA]</scope>
    <source>
        <strain evidence="3 4">TBRC 1432</strain>
    </source>
</reference>
<evidence type="ECO:0000259" key="2">
    <source>
        <dbReference type="Pfam" id="PF14230"/>
    </source>
</evidence>
<evidence type="ECO:0000313" key="4">
    <source>
        <dbReference type="Proteomes" id="UP001589810"/>
    </source>
</evidence>